<evidence type="ECO:0000256" key="1">
    <source>
        <dbReference type="ARBA" id="ARBA00007381"/>
    </source>
</evidence>
<dbReference type="Proteomes" id="UP000677228">
    <property type="component" value="Unassembled WGS sequence"/>
</dbReference>
<organism evidence="5 8">
    <name type="scientific">Didymodactylos carnosus</name>
    <dbReference type="NCBI Taxonomy" id="1234261"/>
    <lineage>
        <taxon>Eukaryota</taxon>
        <taxon>Metazoa</taxon>
        <taxon>Spiralia</taxon>
        <taxon>Gnathifera</taxon>
        <taxon>Rotifera</taxon>
        <taxon>Eurotatoria</taxon>
        <taxon>Bdelloidea</taxon>
        <taxon>Philodinida</taxon>
        <taxon>Philodinidae</taxon>
        <taxon>Didymodactylos</taxon>
    </lineage>
</organism>
<dbReference type="Proteomes" id="UP000682733">
    <property type="component" value="Unassembled WGS sequence"/>
</dbReference>
<dbReference type="InterPro" id="IPR018181">
    <property type="entry name" value="Heat_shock_70_CS"/>
</dbReference>
<dbReference type="PROSITE" id="PS01036">
    <property type="entry name" value="HSP70_3"/>
    <property type="match status" value="1"/>
</dbReference>
<dbReference type="Gene3D" id="3.30.420.40">
    <property type="match status" value="2"/>
</dbReference>
<evidence type="ECO:0000313" key="6">
    <source>
        <dbReference type="EMBL" id="CAF3792658.1"/>
    </source>
</evidence>
<dbReference type="EMBL" id="CAJOBA010007102">
    <property type="protein sequence ID" value="CAF3792658.1"/>
    <property type="molecule type" value="Genomic_DNA"/>
</dbReference>
<dbReference type="Pfam" id="PF00012">
    <property type="entry name" value="HSP70"/>
    <property type="match status" value="1"/>
</dbReference>
<comment type="similarity">
    <text evidence="1">Belongs to the heat shock protein 70 family.</text>
</comment>
<dbReference type="FunFam" id="3.30.420.40:FF:000172">
    <property type="entry name" value="Heat shock 70 kDa protein"/>
    <property type="match status" value="1"/>
</dbReference>
<sequence>MSRRNHYGFAISRPGLKTDLFRSILQPIERALHDSKLDKASINEIVLVGGSTRIPKVQEILENFFNGKKLNQSVNPNESIACGAAI</sequence>
<reference evidence="5" key="1">
    <citation type="submission" date="2021-02" db="EMBL/GenBank/DDBJ databases">
        <authorList>
            <person name="Nowell W R."/>
        </authorList>
    </citation>
    <scope>NUCLEOTIDE SEQUENCE</scope>
</reference>
<dbReference type="SUPFAM" id="SSF53067">
    <property type="entry name" value="Actin-like ATPase domain"/>
    <property type="match status" value="1"/>
</dbReference>
<keyword evidence="8" id="KW-1185">Reference proteome</keyword>
<dbReference type="EMBL" id="CAJNOK010007092">
    <property type="protein sequence ID" value="CAF1024188.1"/>
    <property type="molecule type" value="Genomic_DNA"/>
</dbReference>
<gene>
    <name evidence="5" type="ORF">GPM918_LOCUS41310</name>
    <name evidence="4" type="ORF">OVA965_LOCUS15658</name>
    <name evidence="7" type="ORF">SRO942_LOCUS42344</name>
    <name evidence="6" type="ORF">TMI583_LOCUS15665</name>
</gene>
<dbReference type="GO" id="GO:0140662">
    <property type="term" value="F:ATP-dependent protein folding chaperone"/>
    <property type="evidence" value="ECO:0007669"/>
    <property type="project" value="InterPro"/>
</dbReference>
<dbReference type="EMBL" id="CAJOBC010098289">
    <property type="protein sequence ID" value="CAF4453121.1"/>
    <property type="molecule type" value="Genomic_DNA"/>
</dbReference>
<name>A0A815ZF90_9BILA</name>
<dbReference type="InterPro" id="IPR013126">
    <property type="entry name" value="Hsp_70_fam"/>
</dbReference>
<dbReference type="Proteomes" id="UP000663829">
    <property type="component" value="Unassembled WGS sequence"/>
</dbReference>
<evidence type="ECO:0000313" key="7">
    <source>
        <dbReference type="EMBL" id="CAF4453121.1"/>
    </source>
</evidence>
<dbReference type="InterPro" id="IPR043129">
    <property type="entry name" value="ATPase_NBD"/>
</dbReference>
<protein>
    <recommendedName>
        <fullName evidence="9">Heat shock protein 70</fullName>
    </recommendedName>
</protein>
<accession>A0A815ZF90</accession>
<dbReference type="PRINTS" id="PR00301">
    <property type="entry name" value="HEATSHOCK70"/>
</dbReference>
<dbReference type="EMBL" id="CAJNOQ010032272">
    <property type="protein sequence ID" value="CAF1584321.1"/>
    <property type="molecule type" value="Genomic_DNA"/>
</dbReference>
<comment type="caution">
    <text evidence="5">The sequence shown here is derived from an EMBL/GenBank/DDBJ whole genome shotgun (WGS) entry which is preliminary data.</text>
</comment>
<keyword evidence="3" id="KW-0067">ATP-binding</keyword>
<evidence type="ECO:0000256" key="3">
    <source>
        <dbReference type="ARBA" id="ARBA00022840"/>
    </source>
</evidence>
<evidence type="ECO:0008006" key="9">
    <source>
        <dbReference type="Google" id="ProtNLM"/>
    </source>
</evidence>
<dbReference type="PANTHER" id="PTHR19375">
    <property type="entry name" value="HEAT SHOCK PROTEIN 70KDA"/>
    <property type="match status" value="1"/>
</dbReference>
<dbReference type="AlphaFoldDB" id="A0A815ZF90"/>
<evidence type="ECO:0000313" key="4">
    <source>
        <dbReference type="EMBL" id="CAF1024188.1"/>
    </source>
</evidence>
<dbReference type="Proteomes" id="UP000681722">
    <property type="component" value="Unassembled WGS sequence"/>
</dbReference>
<evidence type="ECO:0000313" key="5">
    <source>
        <dbReference type="EMBL" id="CAF1584321.1"/>
    </source>
</evidence>
<dbReference type="GO" id="GO:0005524">
    <property type="term" value="F:ATP binding"/>
    <property type="evidence" value="ECO:0007669"/>
    <property type="project" value="UniProtKB-KW"/>
</dbReference>
<dbReference type="OrthoDB" id="6281481at2759"/>
<evidence type="ECO:0000256" key="2">
    <source>
        <dbReference type="ARBA" id="ARBA00022741"/>
    </source>
</evidence>
<evidence type="ECO:0000313" key="8">
    <source>
        <dbReference type="Proteomes" id="UP000663829"/>
    </source>
</evidence>
<keyword evidence="2" id="KW-0547">Nucleotide-binding</keyword>
<proteinExistence type="inferred from homology"/>